<dbReference type="InterPro" id="IPR016186">
    <property type="entry name" value="C-type_lectin-like/link_sf"/>
</dbReference>
<dbReference type="GO" id="GO:0030246">
    <property type="term" value="F:carbohydrate binding"/>
    <property type="evidence" value="ECO:0007669"/>
    <property type="project" value="UniProtKB-KW"/>
</dbReference>
<feature type="compositionally biased region" description="Basic and acidic residues" evidence="7">
    <location>
        <begin position="68"/>
        <end position="89"/>
    </location>
</feature>
<keyword evidence="5" id="KW-0106">Calcium</keyword>
<comment type="subcellular location">
    <subcellularLocation>
        <location evidence="1">Secreted</location>
    </subcellularLocation>
</comment>
<dbReference type="AlphaFoldDB" id="A0AAV6FPH2"/>
<dbReference type="PANTHER" id="PTHR22799">
    <property type="entry name" value="TETRANECTIN-RELATED"/>
    <property type="match status" value="1"/>
</dbReference>
<proteinExistence type="predicted"/>
<dbReference type="GO" id="GO:0008083">
    <property type="term" value="F:growth factor activity"/>
    <property type="evidence" value="ECO:0007669"/>
    <property type="project" value="TreeGrafter"/>
</dbReference>
<reference evidence="10" key="1">
    <citation type="submission" date="2020-10" db="EMBL/GenBank/DDBJ databases">
        <title>Chromosome-scale genome assembly of the Allis shad, Alosa alosa.</title>
        <authorList>
            <person name="Margot Z."/>
            <person name="Christophe K."/>
            <person name="Cabau C."/>
            <person name="Louis A."/>
            <person name="Berthelot C."/>
            <person name="Parey E."/>
            <person name="Roest Crollius H."/>
            <person name="Montfort J."/>
            <person name="Robinson-Rechavi M."/>
            <person name="Bucao C."/>
            <person name="Bouchez O."/>
            <person name="Gislard M."/>
            <person name="Lluch J."/>
            <person name="Milhes M."/>
            <person name="Lampietro C."/>
            <person name="Lopez Roques C."/>
            <person name="Donnadieu C."/>
            <person name="Braasch I."/>
            <person name="Desvignes T."/>
            <person name="Postlethwait J."/>
            <person name="Bobe J."/>
            <person name="Guiguen Y."/>
        </authorList>
    </citation>
    <scope>NUCLEOTIDE SEQUENCE</scope>
    <source>
        <strain evidence="10">M-15738</strain>
        <tissue evidence="10">Blood</tissue>
    </source>
</reference>
<dbReference type="GO" id="GO:0005581">
    <property type="term" value="C:collagen trimer"/>
    <property type="evidence" value="ECO:0007669"/>
    <property type="project" value="UniProtKB-KW"/>
</dbReference>
<evidence type="ECO:0000256" key="8">
    <source>
        <dbReference type="SAM" id="SignalP"/>
    </source>
</evidence>
<evidence type="ECO:0000259" key="9">
    <source>
        <dbReference type="PROSITE" id="PS50041"/>
    </source>
</evidence>
<evidence type="ECO:0000256" key="3">
    <source>
        <dbReference type="ARBA" id="ARBA00022729"/>
    </source>
</evidence>
<evidence type="ECO:0000256" key="2">
    <source>
        <dbReference type="ARBA" id="ARBA00022525"/>
    </source>
</evidence>
<accession>A0AAV6FPH2</accession>
<evidence type="ECO:0000256" key="1">
    <source>
        <dbReference type="ARBA" id="ARBA00004613"/>
    </source>
</evidence>
<organism evidence="10 11">
    <name type="scientific">Alosa alosa</name>
    <name type="common">allis shad</name>
    <dbReference type="NCBI Taxonomy" id="278164"/>
    <lineage>
        <taxon>Eukaryota</taxon>
        <taxon>Metazoa</taxon>
        <taxon>Chordata</taxon>
        <taxon>Craniata</taxon>
        <taxon>Vertebrata</taxon>
        <taxon>Euteleostomi</taxon>
        <taxon>Actinopterygii</taxon>
        <taxon>Neopterygii</taxon>
        <taxon>Teleostei</taxon>
        <taxon>Clupei</taxon>
        <taxon>Clupeiformes</taxon>
        <taxon>Clupeoidei</taxon>
        <taxon>Clupeidae</taxon>
        <taxon>Alosa</taxon>
    </lineage>
</organism>
<dbReference type="GO" id="GO:0005615">
    <property type="term" value="C:extracellular space"/>
    <property type="evidence" value="ECO:0007669"/>
    <property type="project" value="TreeGrafter"/>
</dbReference>
<comment type="caution">
    <text evidence="10">The sequence shown here is derived from an EMBL/GenBank/DDBJ whole genome shotgun (WGS) entry which is preliminary data.</text>
</comment>
<dbReference type="PANTHER" id="PTHR22799:SF1">
    <property type="entry name" value="C-TYPE LECTIN DOMAIN FAMILY 11 MEMBER A"/>
    <property type="match status" value="1"/>
</dbReference>
<evidence type="ECO:0000256" key="7">
    <source>
        <dbReference type="SAM" id="MobiDB-lite"/>
    </source>
</evidence>
<evidence type="ECO:0000256" key="4">
    <source>
        <dbReference type="ARBA" id="ARBA00022734"/>
    </source>
</evidence>
<dbReference type="InterPro" id="IPR051663">
    <property type="entry name" value="CLec_Tetranectin-domain"/>
</dbReference>
<evidence type="ECO:0000313" key="10">
    <source>
        <dbReference type="EMBL" id="KAG5264615.1"/>
    </source>
</evidence>
<evidence type="ECO:0000313" key="11">
    <source>
        <dbReference type="Proteomes" id="UP000823561"/>
    </source>
</evidence>
<dbReference type="InterPro" id="IPR016187">
    <property type="entry name" value="CTDL_fold"/>
</dbReference>
<dbReference type="InterPro" id="IPR001304">
    <property type="entry name" value="C-type_lectin-like"/>
</dbReference>
<protein>
    <recommendedName>
        <fullName evidence="9">C-type lectin domain-containing protein</fullName>
    </recommendedName>
</protein>
<dbReference type="PROSITE" id="PS50041">
    <property type="entry name" value="C_TYPE_LECTIN_2"/>
    <property type="match status" value="1"/>
</dbReference>
<keyword evidence="2" id="KW-0964">Secreted</keyword>
<keyword evidence="3 8" id="KW-0732">Signal</keyword>
<keyword evidence="11" id="KW-1185">Reference proteome</keyword>
<feature type="chain" id="PRO_5043933023" description="C-type lectin domain-containing protein" evidence="8">
    <location>
        <begin position="45"/>
        <end position="273"/>
    </location>
</feature>
<dbReference type="EMBL" id="JADWDJ010000020">
    <property type="protein sequence ID" value="KAG5264615.1"/>
    <property type="molecule type" value="Genomic_DNA"/>
</dbReference>
<dbReference type="SUPFAM" id="SSF56436">
    <property type="entry name" value="C-type lectin-like"/>
    <property type="match status" value="1"/>
</dbReference>
<dbReference type="Pfam" id="PF00059">
    <property type="entry name" value="Lectin_C"/>
    <property type="match status" value="1"/>
</dbReference>
<keyword evidence="4" id="KW-0430">Lectin</keyword>
<dbReference type="GO" id="GO:0001503">
    <property type="term" value="P:ossification"/>
    <property type="evidence" value="ECO:0007669"/>
    <property type="project" value="TreeGrafter"/>
</dbReference>
<dbReference type="Proteomes" id="UP000823561">
    <property type="component" value="Chromosome 20"/>
</dbReference>
<dbReference type="InterPro" id="IPR008160">
    <property type="entry name" value="Collagen"/>
</dbReference>
<name>A0AAV6FPH2_9TELE</name>
<dbReference type="Pfam" id="PF01391">
    <property type="entry name" value="Collagen"/>
    <property type="match status" value="1"/>
</dbReference>
<evidence type="ECO:0000256" key="6">
    <source>
        <dbReference type="ARBA" id="ARBA00023119"/>
    </source>
</evidence>
<dbReference type="SMART" id="SM00034">
    <property type="entry name" value="CLECT"/>
    <property type="match status" value="1"/>
</dbReference>
<sequence>MVCINMIKSAAAQCHSVTAMALSTLHLTVLCFALLLCLIGGAQTEVPPSCLASAGVPGNPGHNGLPGRDGRDGKDGREGVSGSKGDRGDPGVPVPGLPGKMGPAGPKGSKGENGVMEIPESADVLMKSLKTDIQTMGSRLSTVEKAMGFRIIRRVGMKYYVTEGLQDDFDAGLRFCRDAGGDLVLPKNEEENNVLVKMLQVLEAPIGWIRTTDRKTEGIFLDTDNSTLSFTKWKPGEPNDHNNNEDCSMVYTATGLWNDILCDRKYHIVCEIS</sequence>
<gene>
    <name evidence="10" type="ORF">AALO_G00256140</name>
</gene>
<keyword evidence="6" id="KW-0176">Collagen</keyword>
<feature type="domain" description="C-type lectin" evidence="9">
    <location>
        <begin position="159"/>
        <end position="271"/>
    </location>
</feature>
<feature type="region of interest" description="Disordered" evidence="7">
    <location>
        <begin position="54"/>
        <end position="113"/>
    </location>
</feature>
<feature type="signal peptide" evidence="8">
    <location>
        <begin position="1"/>
        <end position="44"/>
    </location>
</feature>
<dbReference type="Gene3D" id="3.10.100.10">
    <property type="entry name" value="Mannose-Binding Protein A, subunit A"/>
    <property type="match status" value="1"/>
</dbReference>
<evidence type="ECO:0000256" key="5">
    <source>
        <dbReference type="ARBA" id="ARBA00022837"/>
    </source>
</evidence>